<dbReference type="RefSeq" id="WP_266283575.1">
    <property type="nucleotide sequence ID" value="NZ_JAPKNF010000003.1"/>
</dbReference>
<proteinExistence type="predicted"/>
<dbReference type="Gene3D" id="2.130.10.10">
    <property type="entry name" value="YVTN repeat-like/Quinoprotein amine dehydrogenase"/>
    <property type="match status" value="1"/>
</dbReference>
<accession>A0ABU0MB02</accession>
<gene>
    <name evidence="1" type="ORF">QO015_003769</name>
</gene>
<dbReference type="Pfam" id="PF07433">
    <property type="entry name" value="DUF1513"/>
    <property type="match status" value="1"/>
</dbReference>
<organism evidence="1 2">
    <name type="scientific">Kaistia geumhonensis</name>
    <dbReference type="NCBI Taxonomy" id="410839"/>
    <lineage>
        <taxon>Bacteria</taxon>
        <taxon>Pseudomonadati</taxon>
        <taxon>Pseudomonadota</taxon>
        <taxon>Alphaproteobacteria</taxon>
        <taxon>Hyphomicrobiales</taxon>
        <taxon>Kaistiaceae</taxon>
        <taxon>Kaistia</taxon>
    </lineage>
</organism>
<reference evidence="1 2" key="1">
    <citation type="submission" date="2023-07" db="EMBL/GenBank/DDBJ databases">
        <title>Genomic Encyclopedia of Type Strains, Phase IV (KMG-IV): sequencing the most valuable type-strain genomes for metagenomic binning, comparative biology and taxonomic classification.</title>
        <authorList>
            <person name="Goeker M."/>
        </authorList>
    </citation>
    <scope>NUCLEOTIDE SEQUENCE [LARGE SCALE GENOMIC DNA]</scope>
    <source>
        <strain evidence="1 2">B1-1</strain>
    </source>
</reference>
<keyword evidence="2" id="KW-1185">Reference proteome</keyword>
<sequence>MAGALRRFQDGMAGLLRIRTAEEGLVDRPAYVSSVRVGPRLHALLVIGEDGSEIGRLPLAGRGHDIAVDRERRRVAAFARRPGYFAVIVDLDRLAPLATINPPEGHHFFGHGIFSADGRLLYATENAFLGERPRGVVGVYDVADGGRRIGAFETHGMDSHEILLAPDGKTLVVANGGIETHPEFGRQKIDLSEMRPSIVRIDSGTGDRIGETRLDASLNRLSTRHMAFDGAGALWFGCQWEGERTRRPPLVGRIGPGGEDKADLIAFPDDIAPLARNYIGSVTASRDGTAVAVTSPIGGTVFVFDAERHSLAKVHALRDGCGIAGAVGHEFVASAGDGRLVGVDDPGLTPIVRAAGVEFDNHMRRVG</sequence>
<dbReference type="PIRSF" id="PIRSF028101">
    <property type="entry name" value="UCP028101"/>
    <property type="match status" value="1"/>
</dbReference>
<dbReference type="SUPFAM" id="SSF50969">
    <property type="entry name" value="YVTN repeat-like/Quinoprotein amine dehydrogenase"/>
    <property type="match status" value="1"/>
</dbReference>
<evidence type="ECO:0000313" key="2">
    <source>
        <dbReference type="Proteomes" id="UP001223743"/>
    </source>
</evidence>
<name>A0ABU0MB02_9HYPH</name>
<dbReference type="InterPro" id="IPR015943">
    <property type="entry name" value="WD40/YVTN_repeat-like_dom_sf"/>
</dbReference>
<dbReference type="EMBL" id="JAUSWJ010000001">
    <property type="protein sequence ID" value="MDQ0518156.1"/>
    <property type="molecule type" value="Genomic_DNA"/>
</dbReference>
<evidence type="ECO:0000313" key="1">
    <source>
        <dbReference type="EMBL" id="MDQ0518156.1"/>
    </source>
</evidence>
<dbReference type="Proteomes" id="UP001223743">
    <property type="component" value="Unassembled WGS sequence"/>
</dbReference>
<protein>
    <recommendedName>
        <fullName evidence="3">DUF1513 domain-containing protein</fullName>
    </recommendedName>
</protein>
<dbReference type="InterPro" id="IPR008311">
    <property type="entry name" value="UCP028101"/>
</dbReference>
<dbReference type="InterPro" id="IPR011044">
    <property type="entry name" value="Quino_amine_DH_bsu"/>
</dbReference>
<evidence type="ECO:0008006" key="3">
    <source>
        <dbReference type="Google" id="ProtNLM"/>
    </source>
</evidence>
<comment type="caution">
    <text evidence="1">The sequence shown here is derived from an EMBL/GenBank/DDBJ whole genome shotgun (WGS) entry which is preliminary data.</text>
</comment>